<dbReference type="AlphaFoldDB" id="A0AAV3SH21"/>
<dbReference type="EMBL" id="CP095005">
    <property type="protein sequence ID" value="UOO93914.1"/>
    <property type="molecule type" value="Genomic_DNA"/>
</dbReference>
<name>A0AAV3SH21_HALDO</name>
<dbReference type="Proteomes" id="UP000830542">
    <property type="component" value="Chromosome"/>
</dbReference>
<protein>
    <submittedName>
        <fullName evidence="2">Uncharacterized protein</fullName>
    </submittedName>
</protein>
<dbReference type="RefSeq" id="WP_244698591.1">
    <property type="nucleotide sequence ID" value="NZ_BAAADN010000030.1"/>
</dbReference>
<evidence type="ECO:0000313" key="2">
    <source>
        <dbReference type="EMBL" id="GAA0463510.1"/>
    </source>
</evidence>
<reference evidence="2" key="1">
    <citation type="journal article" date="2014" name="Int. J. Syst. Evol. Microbiol.">
        <title>Complete genome sequence of Corynebacterium casei LMG S-19264T (=DSM 44701T), isolated from a smear-ripened cheese.</title>
        <authorList>
            <consortium name="US DOE Joint Genome Institute (JGI-PGF)"/>
            <person name="Walter F."/>
            <person name="Albersmeier A."/>
            <person name="Kalinowski J."/>
            <person name="Ruckert C."/>
        </authorList>
    </citation>
    <scope>NUCLEOTIDE SEQUENCE</scope>
    <source>
        <strain evidence="2">JCM 12289</strain>
    </source>
</reference>
<keyword evidence="1" id="KW-1133">Transmembrane helix</keyword>
<sequence>MILSGLAFAVLVWGSLAAVAIVFAFLLVMLARGARAETDSAAGAEVQP</sequence>
<evidence type="ECO:0000256" key="1">
    <source>
        <dbReference type="SAM" id="Phobius"/>
    </source>
</evidence>
<evidence type="ECO:0000313" key="5">
    <source>
        <dbReference type="Proteomes" id="UP001500962"/>
    </source>
</evidence>
<dbReference type="GeneID" id="71761780"/>
<keyword evidence="4" id="KW-1185">Reference proteome</keyword>
<dbReference type="KEGG" id="hdo:MUK72_07990"/>
<dbReference type="EMBL" id="BAAADN010000030">
    <property type="protein sequence ID" value="GAA0463510.1"/>
    <property type="molecule type" value="Genomic_DNA"/>
</dbReference>
<reference evidence="3" key="2">
    <citation type="submission" date="2022-04" db="EMBL/GenBank/DDBJ databases">
        <title>Sequencing and genomic assembly of Halococcus dombrowskii.</title>
        <authorList>
            <person name="Lim S.W."/>
            <person name="MacLea K.S."/>
        </authorList>
    </citation>
    <scope>NUCLEOTIDE SEQUENCE</scope>
    <source>
        <strain evidence="3">H4</strain>
    </source>
</reference>
<dbReference type="Proteomes" id="UP001500962">
    <property type="component" value="Unassembled WGS sequence"/>
</dbReference>
<keyword evidence="1" id="KW-0812">Transmembrane</keyword>
<evidence type="ECO:0000313" key="3">
    <source>
        <dbReference type="EMBL" id="UOO93914.1"/>
    </source>
</evidence>
<organism evidence="2 5">
    <name type="scientific">Halococcus dombrowskii</name>
    <dbReference type="NCBI Taxonomy" id="179637"/>
    <lineage>
        <taxon>Archaea</taxon>
        <taxon>Methanobacteriati</taxon>
        <taxon>Methanobacteriota</taxon>
        <taxon>Stenosarchaea group</taxon>
        <taxon>Halobacteria</taxon>
        <taxon>Halobacteriales</taxon>
        <taxon>Halococcaceae</taxon>
        <taxon>Halococcus</taxon>
    </lineage>
</organism>
<keyword evidence="1" id="KW-0472">Membrane</keyword>
<gene>
    <name evidence="2" type="ORF">GCM10008985_20370</name>
    <name evidence="3" type="ORF">MUK72_07990</name>
</gene>
<proteinExistence type="predicted"/>
<accession>A0AAV3SH21</accession>
<feature type="transmembrane region" description="Helical" evidence="1">
    <location>
        <begin position="6"/>
        <end position="30"/>
    </location>
</feature>
<reference evidence="2" key="3">
    <citation type="submission" date="2023-12" db="EMBL/GenBank/DDBJ databases">
        <authorList>
            <person name="Sun Q."/>
            <person name="Inoue M."/>
        </authorList>
    </citation>
    <scope>NUCLEOTIDE SEQUENCE</scope>
    <source>
        <strain evidence="2">JCM 12289</strain>
    </source>
</reference>
<evidence type="ECO:0000313" key="4">
    <source>
        <dbReference type="Proteomes" id="UP000830542"/>
    </source>
</evidence>